<dbReference type="Gene3D" id="3.30.70.330">
    <property type="match status" value="1"/>
</dbReference>
<keyword evidence="9" id="KW-0508">mRNA splicing</keyword>
<dbReference type="FunFam" id="3.30.70.330:FF:000122">
    <property type="entry name" value="Splicing factor U2AF small subunit"/>
    <property type="match status" value="1"/>
</dbReference>
<keyword evidence="5 12" id="KW-0863">Zinc-finger</keyword>
<evidence type="ECO:0000256" key="9">
    <source>
        <dbReference type="ARBA" id="ARBA00023187"/>
    </source>
</evidence>
<keyword evidence="10" id="KW-0539">Nucleus</keyword>
<evidence type="ECO:0000256" key="11">
    <source>
        <dbReference type="PROSITE-ProRule" id="PRU00176"/>
    </source>
</evidence>
<evidence type="ECO:0000259" key="14">
    <source>
        <dbReference type="PROSITE" id="PS50102"/>
    </source>
</evidence>
<dbReference type="GO" id="GO:0003723">
    <property type="term" value="F:RNA binding"/>
    <property type="evidence" value="ECO:0007669"/>
    <property type="project" value="UniProtKB-UniRule"/>
</dbReference>
<keyword evidence="4" id="KW-0677">Repeat</keyword>
<evidence type="ECO:0000256" key="10">
    <source>
        <dbReference type="ARBA" id="ARBA00023242"/>
    </source>
</evidence>
<dbReference type="EMBL" id="HBNS01059668">
    <property type="protein sequence ID" value="CAE4665925.1"/>
    <property type="molecule type" value="Transcribed_RNA"/>
</dbReference>
<dbReference type="InterPro" id="IPR009145">
    <property type="entry name" value="U2AF_small"/>
</dbReference>
<gene>
    <name evidence="16" type="ORF">DBRI00130_LOCUS42914</name>
</gene>
<dbReference type="Pfam" id="PF00642">
    <property type="entry name" value="zf-CCCH"/>
    <property type="match status" value="2"/>
</dbReference>
<dbReference type="SMART" id="SM00356">
    <property type="entry name" value="ZnF_C3H1"/>
    <property type="match status" value="2"/>
</dbReference>
<evidence type="ECO:0000256" key="13">
    <source>
        <dbReference type="SAM" id="MobiDB-lite"/>
    </source>
</evidence>
<dbReference type="PROSITE" id="PS50103">
    <property type="entry name" value="ZF_C3H1"/>
    <property type="match status" value="2"/>
</dbReference>
<feature type="zinc finger region" description="C3H1-type" evidence="12">
    <location>
        <begin position="12"/>
        <end position="40"/>
    </location>
</feature>
<protein>
    <recommendedName>
        <fullName evidence="17">C3H1-type domain-containing protein</fullName>
    </recommendedName>
</protein>
<feature type="compositionally biased region" description="Basic and acidic residues" evidence="13">
    <location>
        <begin position="233"/>
        <end position="263"/>
    </location>
</feature>
<name>A0A6U3T4S3_9STRA</name>
<organism evidence="16">
    <name type="scientific">Ditylum brightwellii</name>
    <dbReference type="NCBI Taxonomy" id="49249"/>
    <lineage>
        <taxon>Eukaryota</taxon>
        <taxon>Sar</taxon>
        <taxon>Stramenopiles</taxon>
        <taxon>Ochrophyta</taxon>
        <taxon>Bacillariophyta</taxon>
        <taxon>Mediophyceae</taxon>
        <taxon>Lithodesmiophycidae</taxon>
        <taxon>Lithodesmiales</taxon>
        <taxon>Lithodesmiaceae</taxon>
        <taxon>Ditylum</taxon>
    </lineage>
</organism>
<keyword evidence="2" id="KW-0507">mRNA processing</keyword>
<dbReference type="PANTHER" id="PTHR12620">
    <property type="entry name" value="U2 SNRNP AUXILIARY FACTOR, SMALL SUBUNIT"/>
    <property type="match status" value="1"/>
</dbReference>
<evidence type="ECO:0000256" key="5">
    <source>
        <dbReference type="ARBA" id="ARBA00022771"/>
    </source>
</evidence>
<feature type="domain" description="RRM" evidence="14">
    <location>
        <begin position="78"/>
        <end position="161"/>
    </location>
</feature>
<keyword evidence="7 11" id="KW-0694">RNA-binding</keyword>
<evidence type="ECO:0000259" key="15">
    <source>
        <dbReference type="PROSITE" id="PS50103"/>
    </source>
</evidence>
<evidence type="ECO:0000313" key="16">
    <source>
        <dbReference type="EMBL" id="CAE4665925.1"/>
    </source>
</evidence>
<keyword evidence="6 12" id="KW-0862">Zinc</keyword>
<evidence type="ECO:0000256" key="8">
    <source>
        <dbReference type="ARBA" id="ARBA00023125"/>
    </source>
</evidence>
<proteinExistence type="predicted"/>
<dbReference type="InterPro" id="IPR000571">
    <property type="entry name" value="Znf_CCCH"/>
</dbReference>
<dbReference type="GO" id="GO:0089701">
    <property type="term" value="C:U2AF complex"/>
    <property type="evidence" value="ECO:0007669"/>
    <property type="project" value="InterPro"/>
</dbReference>
<dbReference type="InterPro" id="IPR000504">
    <property type="entry name" value="RRM_dom"/>
</dbReference>
<evidence type="ECO:0000256" key="12">
    <source>
        <dbReference type="PROSITE-ProRule" id="PRU00723"/>
    </source>
</evidence>
<evidence type="ECO:0000256" key="7">
    <source>
        <dbReference type="ARBA" id="ARBA00022884"/>
    </source>
</evidence>
<dbReference type="Pfam" id="PF00076">
    <property type="entry name" value="RRM_1"/>
    <property type="match status" value="1"/>
</dbReference>
<keyword evidence="3 12" id="KW-0479">Metal-binding</keyword>
<dbReference type="GO" id="GO:0008270">
    <property type="term" value="F:zinc ion binding"/>
    <property type="evidence" value="ECO:0007669"/>
    <property type="project" value="UniProtKB-KW"/>
</dbReference>
<dbReference type="GO" id="GO:0000398">
    <property type="term" value="P:mRNA splicing, via spliceosome"/>
    <property type="evidence" value="ECO:0007669"/>
    <property type="project" value="InterPro"/>
</dbReference>
<dbReference type="AlphaFoldDB" id="A0A6U3T4S3"/>
<feature type="region of interest" description="Disordered" evidence="13">
    <location>
        <begin position="216"/>
        <end position="332"/>
    </location>
</feature>
<dbReference type="PRINTS" id="PR01848">
    <property type="entry name" value="U2AUXFACTOR"/>
</dbReference>
<evidence type="ECO:0000256" key="2">
    <source>
        <dbReference type="ARBA" id="ARBA00022664"/>
    </source>
</evidence>
<keyword evidence="8" id="KW-0238">DNA-binding</keyword>
<dbReference type="PROSITE" id="PS50102">
    <property type="entry name" value="RRM"/>
    <property type="match status" value="1"/>
</dbReference>
<dbReference type="InterPro" id="IPR012677">
    <property type="entry name" value="Nucleotide-bd_a/b_plait_sf"/>
</dbReference>
<evidence type="ECO:0000256" key="3">
    <source>
        <dbReference type="ARBA" id="ARBA00022723"/>
    </source>
</evidence>
<dbReference type="InterPro" id="IPR035979">
    <property type="entry name" value="RBD_domain_sf"/>
</dbReference>
<comment type="subcellular location">
    <subcellularLocation>
        <location evidence="1">Nucleus</location>
    </subcellularLocation>
</comment>
<evidence type="ECO:0000256" key="4">
    <source>
        <dbReference type="ARBA" id="ARBA00022737"/>
    </source>
</evidence>
<accession>A0A6U3T4S3</accession>
<evidence type="ECO:0008006" key="17">
    <source>
        <dbReference type="Google" id="ProtNLM"/>
    </source>
</evidence>
<feature type="compositionally biased region" description="Low complexity" evidence="13">
    <location>
        <begin position="311"/>
        <end position="325"/>
    </location>
</feature>
<feature type="domain" description="C3H1-type" evidence="15">
    <location>
        <begin position="163"/>
        <end position="190"/>
    </location>
</feature>
<evidence type="ECO:0000256" key="1">
    <source>
        <dbReference type="ARBA" id="ARBA00004123"/>
    </source>
</evidence>
<feature type="zinc finger region" description="C3H1-type" evidence="12">
    <location>
        <begin position="163"/>
        <end position="190"/>
    </location>
</feature>
<evidence type="ECO:0000256" key="6">
    <source>
        <dbReference type="ARBA" id="ARBA00022833"/>
    </source>
</evidence>
<dbReference type="GO" id="GO:0003677">
    <property type="term" value="F:DNA binding"/>
    <property type="evidence" value="ECO:0007669"/>
    <property type="project" value="UniProtKB-KW"/>
</dbReference>
<feature type="domain" description="C3H1-type" evidence="15">
    <location>
        <begin position="12"/>
        <end position="40"/>
    </location>
</feature>
<reference evidence="16" key="1">
    <citation type="submission" date="2021-01" db="EMBL/GenBank/DDBJ databases">
        <authorList>
            <person name="Corre E."/>
            <person name="Pelletier E."/>
            <person name="Niang G."/>
            <person name="Scheremetjew M."/>
            <person name="Finn R."/>
            <person name="Kale V."/>
            <person name="Holt S."/>
            <person name="Cochrane G."/>
            <person name="Meng A."/>
            <person name="Brown T."/>
            <person name="Cohen L."/>
        </authorList>
    </citation>
    <scope>NUCLEOTIDE SEQUENCE</scope>
    <source>
        <strain evidence="16">GSO104</strain>
    </source>
</reference>
<sequence length="332" mass="38270">MAKHLARIHGTEEDKVNCPFYFKIGACRHADRCSRLHHRPAFSPTILIKHIYRHPVREAELRAAVMEEDGGDSSNNRGDYKVEVDKEKALEDFLVFFENMYEELGKFGRIEALHVCDNLGDHMIGHVYAKFSDEEEASDALNVMNGRYYDGRKMEVEFSPVTDFREARCRDFDEDTCSRGGFCNFMHIKPIPMCLIRSLEEDCDEERRREYARRMDREYRERERERRKRKRRDRESSHRDRGDRDSHRGRDRDRERSGRDRRSGSSGGGADRDSKRRRDDDDDAVSGAAATNDNGDGGSSGDAGGRRGRSYSRSPSRSASPSPSGRRGDVES</sequence>
<feature type="compositionally biased region" description="Basic and acidic residues" evidence="13">
    <location>
        <begin position="270"/>
        <end position="279"/>
    </location>
</feature>
<dbReference type="SUPFAM" id="SSF54928">
    <property type="entry name" value="RNA-binding domain, RBD"/>
    <property type="match status" value="1"/>
</dbReference>